<dbReference type="Pfam" id="PF00160">
    <property type="entry name" value="Pro_isomerase"/>
    <property type="match status" value="1"/>
</dbReference>
<comment type="catalytic activity">
    <reaction evidence="2">
        <text>[protein]-peptidylproline (omega=180) = [protein]-peptidylproline (omega=0)</text>
        <dbReference type="Rhea" id="RHEA:16237"/>
        <dbReference type="Rhea" id="RHEA-COMP:10747"/>
        <dbReference type="Rhea" id="RHEA-COMP:10748"/>
        <dbReference type="ChEBI" id="CHEBI:83833"/>
        <dbReference type="ChEBI" id="CHEBI:83834"/>
        <dbReference type="EC" id="5.2.1.8"/>
    </reaction>
</comment>
<dbReference type="PROSITE" id="PS50072">
    <property type="entry name" value="CSA_PPIASE_2"/>
    <property type="match status" value="1"/>
</dbReference>
<evidence type="ECO:0000256" key="3">
    <source>
        <dbReference type="SAM" id="MobiDB-lite"/>
    </source>
</evidence>
<dbReference type="EC" id="5.2.1.8" evidence="2"/>
<proteinExistence type="inferred from homology"/>
<dbReference type="AlphaFoldDB" id="A0A2W5D1J2"/>
<evidence type="ECO:0000256" key="2">
    <source>
        <dbReference type="RuleBase" id="RU363019"/>
    </source>
</evidence>
<comment type="similarity">
    <text evidence="2">Belongs to the cyclophilin-type PPIase family.</text>
</comment>
<evidence type="ECO:0000313" key="7">
    <source>
        <dbReference type="Proteomes" id="UP000249451"/>
    </source>
</evidence>
<keyword evidence="4" id="KW-0812">Transmembrane</keyword>
<evidence type="ECO:0000256" key="1">
    <source>
        <dbReference type="ARBA" id="ARBA00002388"/>
    </source>
</evidence>
<feature type="compositionally biased region" description="Basic and acidic residues" evidence="3">
    <location>
        <begin position="270"/>
        <end position="286"/>
    </location>
</feature>
<dbReference type="PANTHER" id="PTHR45625">
    <property type="entry name" value="PEPTIDYL-PROLYL CIS-TRANS ISOMERASE-RELATED"/>
    <property type="match status" value="1"/>
</dbReference>
<evidence type="ECO:0000256" key="4">
    <source>
        <dbReference type="SAM" id="Phobius"/>
    </source>
</evidence>
<protein>
    <recommendedName>
        <fullName evidence="2">Peptidyl-prolyl cis-trans isomerase</fullName>
        <shortName evidence="2">PPIase</shortName>
        <ecNumber evidence="2">5.2.1.8</ecNumber>
    </recommendedName>
</protein>
<comment type="caution">
    <text evidence="6">The sequence shown here is derived from an EMBL/GenBank/DDBJ whole genome shotgun (WGS) entry which is preliminary data.</text>
</comment>
<dbReference type="SUPFAM" id="SSF50891">
    <property type="entry name" value="Cyclophilin-like"/>
    <property type="match status" value="1"/>
</dbReference>
<evidence type="ECO:0000259" key="5">
    <source>
        <dbReference type="PROSITE" id="PS50072"/>
    </source>
</evidence>
<accession>A0A2W5D1J2</accession>
<dbReference type="CDD" id="cd00317">
    <property type="entry name" value="cyclophilin"/>
    <property type="match status" value="1"/>
</dbReference>
<dbReference type="InterPro" id="IPR029000">
    <property type="entry name" value="Cyclophilin-like_dom_sf"/>
</dbReference>
<sequence>MSENTGRKMPNAQRRDEALDNLDKAIKGRERKAKLAPLGVMVTTVVVLAAIVGGIYFASTYTGSDDSEDQTETQAQEEQQYPPLPDGPMKAYPKQVSCEYEDEGGAAKQVDKPGTENIPTDGLVKVNLKTTAGEIPIELDRGTSPCSVNSFESLAKQNYFDNTVCHRHVKSDQMGILQCGDPTGKGTGGPGYKFGDEFPLNGVAEGESQSPLTYPRGTLAMANSGPDTNGSQFFLVTKDTTLPPAYNVFGKISDEGLATLDKIYDAAPEGDGKPADEVKIEKATVS</sequence>
<keyword evidence="2" id="KW-0697">Rotamase</keyword>
<feature type="transmembrane region" description="Helical" evidence="4">
    <location>
        <begin position="35"/>
        <end position="58"/>
    </location>
</feature>
<dbReference type="InterPro" id="IPR044666">
    <property type="entry name" value="Cyclophilin_A-like"/>
</dbReference>
<feature type="region of interest" description="Disordered" evidence="3">
    <location>
        <begin position="266"/>
        <end position="286"/>
    </location>
</feature>
<keyword evidence="4" id="KW-1133">Transmembrane helix</keyword>
<dbReference type="Proteomes" id="UP000249451">
    <property type="component" value="Unassembled WGS sequence"/>
</dbReference>
<feature type="domain" description="PPIase cyclophilin-type" evidence="5">
    <location>
        <begin position="130"/>
        <end position="285"/>
    </location>
</feature>
<dbReference type="PANTHER" id="PTHR45625:SF3">
    <property type="entry name" value="PEPTIDYL-PROLYL CIS-TRANS ISOMERASE B-RELATED"/>
    <property type="match status" value="1"/>
</dbReference>
<gene>
    <name evidence="6" type="ORF">DI609_04915</name>
</gene>
<dbReference type="EMBL" id="QFNY01000091">
    <property type="protein sequence ID" value="PZP01126.1"/>
    <property type="molecule type" value="Genomic_DNA"/>
</dbReference>
<comment type="function">
    <text evidence="1 2">PPIases accelerate the folding of proteins. It catalyzes the cis-trans isomerization of proline imidic peptide bonds in oligopeptides.</text>
</comment>
<dbReference type="Gene3D" id="2.40.100.10">
    <property type="entry name" value="Cyclophilin-like"/>
    <property type="match status" value="1"/>
</dbReference>
<reference evidence="6 7" key="1">
    <citation type="submission" date="2017-11" db="EMBL/GenBank/DDBJ databases">
        <title>Infants hospitalized years apart are colonized by the same room-sourced microbial strains.</title>
        <authorList>
            <person name="Brooks B."/>
            <person name="Olm M.R."/>
            <person name="Firek B.A."/>
            <person name="Baker R."/>
            <person name="Thomas B.C."/>
            <person name="Morowitz M.J."/>
            <person name="Banfield J.F."/>
        </authorList>
    </citation>
    <scope>NUCLEOTIDE SEQUENCE [LARGE SCALE GENOMIC DNA]</scope>
    <source>
        <strain evidence="6">S2_012_000_R3_87</strain>
    </source>
</reference>
<keyword evidence="4" id="KW-0472">Membrane</keyword>
<organism evidence="6 7">
    <name type="scientific">Corynebacterium urealyticum</name>
    <dbReference type="NCBI Taxonomy" id="43771"/>
    <lineage>
        <taxon>Bacteria</taxon>
        <taxon>Bacillati</taxon>
        <taxon>Actinomycetota</taxon>
        <taxon>Actinomycetes</taxon>
        <taxon>Mycobacteriales</taxon>
        <taxon>Corynebacteriaceae</taxon>
        <taxon>Corynebacterium</taxon>
    </lineage>
</organism>
<dbReference type="PRINTS" id="PR00153">
    <property type="entry name" value="CSAPPISMRASE"/>
</dbReference>
<dbReference type="GO" id="GO:0003755">
    <property type="term" value="F:peptidyl-prolyl cis-trans isomerase activity"/>
    <property type="evidence" value="ECO:0007669"/>
    <property type="project" value="UniProtKB-UniRule"/>
</dbReference>
<dbReference type="InterPro" id="IPR002130">
    <property type="entry name" value="Cyclophilin-type_PPIase_dom"/>
</dbReference>
<feature type="region of interest" description="Disordered" evidence="3">
    <location>
        <begin position="63"/>
        <end position="92"/>
    </location>
</feature>
<evidence type="ECO:0000313" key="6">
    <source>
        <dbReference type="EMBL" id="PZP01126.1"/>
    </source>
</evidence>
<keyword evidence="2 6" id="KW-0413">Isomerase</keyword>
<name>A0A2W5D1J2_9CORY</name>